<evidence type="ECO:0000256" key="5">
    <source>
        <dbReference type="ARBA" id="ARBA00023004"/>
    </source>
</evidence>
<gene>
    <name evidence="9" type="ORF">J0A65_21100</name>
</gene>
<dbReference type="PANTHER" id="PTHR11237">
    <property type="entry name" value="COENZYME Q10 BIOSYNTHESIS PROTEIN 7"/>
    <property type="match status" value="1"/>
</dbReference>
<evidence type="ECO:0000256" key="4">
    <source>
        <dbReference type="ARBA" id="ARBA00023002"/>
    </source>
</evidence>
<keyword evidence="3" id="KW-0479">Metal-binding</keyword>
<keyword evidence="2" id="KW-0831">Ubiquinone biosynthesis</keyword>
<evidence type="ECO:0000313" key="9">
    <source>
        <dbReference type="EMBL" id="MBN7822377.1"/>
    </source>
</evidence>
<keyword evidence="10" id="KW-1185">Reference proteome</keyword>
<dbReference type="PANTHER" id="PTHR11237:SF4">
    <property type="entry name" value="5-DEMETHOXYUBIQUINONE HYDROXYLASE, MITOCHONDRIAL"/>
    <property type="match status" value="1"/>
</dbReference>
<reference evidence="9 10" key="1">
    <citation type="submission" date="2021-03" db="EMBL/GenBank/DDBJ databases">
        <title>novel species isolated from a fishpond in China.</title>
        <authorList>
            <person name="Lu H."/>
            <person name="Cai Z."/>
        </authorList>
    </citation>
    <scope>NUCLEOTIDE SEQUENCE [LARGE SCALE GENOMIC DNA]</scope>
    <source>
        <strain evidence="9 10">Y57</strain>
    </source>
</reference>
<protein>
    <submittedName>
        <fullName evidence="9">Demethoxyubiquinone hydroxylase family protein</fullName>
    </submittedName>
</protein>
<keyword evidence="7 8" id="KW-0472">Membrane</keyword>
<dbReference type="Proteomes" id="UP000663992">
    <property type="component" value="Unassembled WGS sequence"/>
</dbReference>
<accession>A0ABS3CZ32</accession>
<dbReference type="RefSeq" id="WP_206596313.1">
    <property type="nucleotide sequence ID" value="NZ_JAFKCS010000058.1"/>
</dbReference>
<name>A0ABS3CZ32_9ALTE</name>
<evidence type="ECO:0000256" key="6">
    <source>
        <dbReference type="ARBA" id="ARBA00023033"/>
    </source>
</evidence>
<keyword evidence="8" id="KW-1133">Transmembrane helix</keyword>
<keyword evidence="8" id="KW-0812">Transmembrane</keyword>
<evidence type="ECO:0000256" key="2">
    <source>
        <dbReference type="ARBA" id="ARBA00022688"/>
    </source>
</evidence>
<evidence type="ECO:0000256" key="7">
    <source>
        <dbReference type="ARBA" id="ARBA00023136"/>
    </source>
</evidence>
<dbReference type="SUPFAM" id="SSF47240">
    <property type="entry name" value="Ferritin-like"/>
    <property type="match status" value="1"/>
</dbReference>
<evidence type="ECO:0000256" key="1">
    <source>
        <dbReference type="ARBA" id="ARBA00004749"/>
    </source>
</evidence>
<dbReference type="InterPro" id="IPR009078">
    <property type="entry name" value="Ferritin-like_SF"/>
</dbReference>
<dbReference type="InterPro" id="IPR011566">
    <property type="entry name" value="Ubq_synth_Coq7"/>
</dbReference>
<evidence type="ECO:0000313" key="10">
    <source>
        <dbReference type="Proteomes" id="UP000663992"/>
    </source>
</evidence>
<comment type="pathway">
    <text evidence="1">Cofactor biosynthesis; ubiquinone biosynthesis.</text>
</comment>
<evidence type="ECO:0000256" key="8">
    <source>
        <dbReference type="SAM" id="Phobius"/>
    </source>
</evidence>
<proteinExistence type="predicted"/>
<comment type="caution">
    <text evidence="9">The sequence shown here is derived from an EMBL/GenBank/DDBJ whole genome shotgun (WGS) entry which is preliminary data.</text>
</comment>
<dbReference type="Pfam" id="PF03232">
    <property type="entry name" value="COQ7"/>
    <property type="match status" value="1"/>
</dbReference>
<sequence length="168" mass="18787">MSLDKELRVMHACEVGATGVYRGHKCIARYFYRSSIADLDNMRLHEKDHSSIFMGLLAHRKIRPCFAYKLFFLGGVVYGALVGLLGIKAIGASTSAIEGVVNIEIEAALEKFEDEPRICELLRAMQLEERQHQESGENLAGIDYVLHRPIQRIARVGAYAAKKIALLL</sequence>
<dbReference type="EMBL" id="JAFKCS010000058">
    <property type="protein sequence ID" value="MBN7822377.1"/>
    <property type="molecule type" value="Genomic_DNA"/>
</dbReference>
<organism evidence="9 10">
    <name type="scientific">Bowmanella yangjiangensis</name>
    <dbReference type="NCBI Taxonomy" id="2811230"/>
    <lineage>
        <taxon>Bacteria</taxon>
        <taxon>Pseudomonadati</taxon>
        <taxon>Pseudomonadota</taxon>
        <taxon>Gammaproteobacteria</taxon>
        <taxon>Alteromonadales</taxon>
        <taxon>Alteromonadaceae</taxon>
        <taxon>Bowmanella</taxon>
    </lineage>
</organism>
<feature type="transmembrane region" description="Helical" evidence="8">
    <location>
        <begin position="66"/>
        <end position="87"/>
    </location>
</feature>
<keyword evidence="4" id="KW-0560">Oxidoreductase</keyword>
<keyword evidence="5" id="KW-0408">Iron</keyword>
<keyword evidence="6" id="KW-0503">Monooxygenase</keyword>
<evidence type="ECO:0000256" key="3">
    <source>
        <dbReference type="ARBA" id="ARBA00022723"/>
    </source>
</evidence>